<keyword evidence="1" id="KW-0812">Transmembrane</keyword>
<keyword evidence="1" id="KW-1133">Transmembrane helix</keyword>
<protein>
    <submittedName>
        <fullName evidence="2">LapA family protein</fullName>
    </submittedName>
</protein>
<name>A0A857JAE1_9BURK</name>
<feature type="transmembrane region" description="Helical" evidence="1">
    <location>
        <begin position="42"/>
        <end position="64"/>
    </location>
</feature>
<gene>
    <name evidence="2" type="ORF">GT347_23575</name>
</gene>
<dbReference type="RefSeq" id="WP_160554507.1">
    <property type="nucleotide sequence ID" value="NZ_CP047650.1"/>
</dbReference>
<proteinExistence type="predicted"/>
<keyword evidence="1" id="KW-0472">Membrane</keyword>
<dbReference type="KEGG" id="xyk:GT347_23575"/>
<evidence type="ECO:0000256" key="1">
    <source>
        <dbReference type="SAM" id="Phobius"/>
    </source>
</evidence>
<dbReference type="AlphaFoldDB" id="A0A857JAE1"/>
<evidence type="ECO:0000313" key="3">
    <source>
        <dbReference type="Proteomes" id="UP000464787"/>
    </source>
</evidence>
<reference evidence="2 3" key="1">
    <citation type="submission" date="2020-01" db="EMBL/GenBank/DDBJ databases">
        <title>Genome sequencing of strain KACC 21265.</title>
        <authorList>
            <person name="Heo J."/>
            <person name="Kim S.-J."/>
            <person name="Kim J.-S."/>
            <person name="Hong S.-B."/>
            <person name="Kwon S.-W."/>
        </authorList>
    </citation>
    <scope>NUCLEOTIDE SEQUENCE [LARGE SCALE GENOMIC DNA]</scope>
    <source>
        <strain evidence="2 3">KACC 21265</strain>
    </source>
</reference>
<dbReference type="EMBL" id="CP047650">
    <property type="protein sequence ID" value="QHJ00698.1"/>
    <property type="molecule type" value="Genomic_DNA"/>
</dbReference>
<accession>A0A857JAE1</accession>
<evidence type="ECO:0000313" key="2">
    <source>
        <dbReference type="EMBL" id="QHJ00698.1"/>
    </source>
</evidence>
<dbReference type="Proteomes" id="UP000464787">
    <property type="component" value="Chromosome"/>
</dbReference>
<keyword evidence="3" id="KW-1185">Reference proteome</keyword>
<organism evidence="2 3">
    <name type="scientific">Xylophilus rhododendri</name>
    <dbReference type="NCBI Taxonomy" id="2697032"/>
    <lineage>
        <taxon>Bacteria</taxon>
        <taxon>Pseudomonadati</taxon>
        <taxon>Pseudomonadota</taxon>
        <taxon>Betaproteobacteria</taxon>
        <taxon>Burkholderiales</taxon>
        <taxon>Xylophilus</taxon>
    </lineage>
</organism>
<sequence length="158" mass="17252">MARTISLLVIALVIALLAALNWTTLATPTLVSLGVTSVTAPLGLLMLGLTVVLAIFFVAYVLALQGSVLMENRRHNREMQTQRDLADKAEASRLAEMRAFLDAQLQQQALDARVARDGLLARIDRLEKAVELRLEQSDNSTAAYLGQIEDRLGRTGPL</sequence>